<dbReference type="AlphaFoldDB" id="A0A2W4VZ73"/>
<name>A0A2W4VZ73_9CYAN</name>
<dbReference type="EMBL" id="QBMN01000118">
    <property type="protein sequence ID" value="PZO37606.1"/>
    <property type="molecule type" value="Genomic_DNA"/>
</dbReference>
<organism evidence="1 2">
    <name type="scientific">Shackletoniella antarctica</name>
    <dbReference type="NCBI Taxonomy" id="268115"/>
    <lineage>
        <taxon>Bacteria</taxon>
        <taxon>Bacillati</taxon>
        <taxon>Cyanobacteriota</taxon>
        <taxon>Cyanophyceae</taxon>
        <taxon>Oculatellales</taxon>
        <taxon>Oculatellaceae</taxon>
        <taxon>Shackletoniella</taxon>
    </lineage>
</organism>
<sequence>MSKISPEAQKTLAALRKAVADALERKRRLGHYAVIWRDGRPMVIGDDAPSDIAQNGDVIE</sequence>
<accession>A0A2W4VZ73</accession>
<evidence type="ECO:0000313" key="2">
    <source>
        <dbReference type="Proteomes" id="UP000249081"/>
    </source>
</evidence>
<evidence type="ECO:0000313" key="1">
    <source>
        <dbReference type="EMBL" id="PZO37606.1"/>
    </source>
</evidence>
<reference evidence="2" key="1">
    <citation type="submission" date="2018-04" db="EMBL/GenBank/DDBJ databases">
        <authorList>
            <person name="Cornet L."/>
        </authorList>
    </citation>
    <scope>NUCLEOTIDE SEQUENCE [LARGE SCALE GENOMIC DNA]</scope>
</reference>
<proteinExistence type="predicted"/>
<protein>
    <submittedName>
        <fullName evidence="1">Uncharacterized protein</fullName>
    </submittedName>
</protein>
<dbReference type="Proteomes" id="UP000249081">
    <property type="component" value="Unassembled WGS sequence"/>
</dbReference>
<gene>
    <name evidence="1" type="ORF">DCF17_15675</name>
</gene>
<comment type="caution">
    <text evidence="1">The sequence shown here is derived from an EMBL/GenBank/DDBJ whole genome shotgun (WGS) entry which is preliminary data.</text>
</comment>
<reference evidence="1 2" key="2">
    <citation type="submission" date="2018-06" db="EMBL/GenBank/DDBJ databases">
        <title>Metagenomic assembly of (sub)arctic Cyanobacteria and their associated microbiome from non-axenic cultures.</title>
        <authorList>
            <person name="Baurain D."/>
        </authorList>
    </citation>
    <scope>NUCLEOTIDE SEQUENCE [LARGE SCALE GENOMIC DNA]</scope>
    <source>
        <strain evidence="1">ULC041bin1</strain>
    </source>
</reference>